<dbReference type="SMART" id="SM00369">
    <property type="entry name" value="LRR_TYP"/>
    <property type="match status" value="4"/>
</dbReference>
<dbReference type="InterPro" id="IPR001611">
    <property type="entry name" value="Leu-rich_rpt"/>
</dbReference>
<dbReference type="PANTHER" id="PTHR46652:SF3">
    <property type="entry name" value="LEUCINE-RICH REPEAT-CONTAINING PROTEIN 9"/>
    <property type="match status" value="1"/>
</dbReference>
<dbReference type="SMART" id="SM00365">
    <property type="entry name" value="LRR_SD22"/>
    <property type="match status" value="5"/>
</dbReference>
<dbReference type="PROSITE" id="PS51450">
    <property type="entry name" value="LRR"/>
    <property type="match status" value="5"/>
</dbReference>
<evidence type="ECO:0000313" key="4">
    <source>
        <dbReference type="Proteomes" id="UP001642409"/>
    </source>
</evidence>
<dbReference type="EMBL" id="CAXDID020000021">
    <property type="protein sequence ID" value="CAL5987251.1"/>
    <property type="molecule type" value="Genomic_DNA"/>
</dbReference>
<dbReference type="PANTHER" id="PTHR46652">
    <property type="entry name" value="LEUCINE-RICH REPEAT AND IQ DOMAIN-CONTAINING PROTEIN 1-RELATED"/>
    <property type="match status" value="1"/>
</dbReference>
<evidence type="ECO:0000256" key="2">
    <source>
        <dbReference type="ARBA" id="ARBA00022737"/>
    </source>
</evidence>
<dbReference type="Proteomes" id="UP001642409">
    <property type="component" value="Unassembled WGS sequence"/>
</dbReference>
<dbReference type="InterPro" id="IPR050836">
    <property type="entry name" value="SDS22/Internalin_LRR"/>
</dbReference>
<dbReference type="Pfam" id="PF12799">
    <property type="entry name" value="LRR_4"/>
    <property type="match status" value="1"/>
</dbReference>
<evidence type="ECO:0000256" key="1">
    <source>
        <dbReference type="ARBA" id="ARBA00022614"/>
    </source>
</evidence>
<dbReference type="InterPro" id="IPR025875">
    <property type="entry name" value="Leu-rich_rpt_4"/>
</dbReference>
<name>A0ABP1H9K6_9EUKA</name>
<keyword evidence="4" id="KW-1185">Reference proteome</keyword>
<evidence type="ECO:0008006" key="5">
    <source>
        <dbReference type="Google" id="ProtNLM"/>
    </source>
</evidence>
<reference evidence="3 4" key="1">
    <citation type="submission" date="2024-07" db="EMBL/GenBank/DDBJ databases">
        <authorList>
            <person name="Akdeniz Z."/>
        </authorList>
    </citation>
    <scope>NUCLEOTIDE SEQUENCE [LARGE SCALE GENOMIC DNA]</scope>
</reference>
<keyword evidence="1" id="KW-0433">Leucine-rich repeat</keyword>
<protein>
    <recommendedName>
        <fullName evidence="5">Leucine rich repeat protein</fullName>
    </recommendedName>
</protein>
<evidence type="ECO:0000313" key="3">
    <source>
        <dbReference type="EMBL" id="CAL5987251.1"/>
    </source>
</evidence>
<dbReference type="SUPFAM" id="SSF52058">
    <property type="entry name" value="L domain-like"/>
    <property type="match status" value="1"/>
</dbReference>
<keyword evidence="2" id="KW-0677">Repeat</keyword>
<comment type="caution">
    <text evidence="3">The sequence shown here is derived from an EMBL/GenBank/DDBJ whole genome shotgun (WGS) entry which is preliminary data.</text>
</comment>
<sequence>MQPNHVIESKEDLLNHFVSSQKLEIGNLQQMERFLKMNIPPKVWKDAQNRHLLFFSLEFVQGTKELTFSGRKIEDVYLISFLTNLTELNLQNNKIYDIFSISKLKNLKKLYLNNNYIKDISALQFLPNLTYLKLNENSITSYKLVLPNLVALSLSYNKIQDKSGLQYSTKLQSLYLFNTETTDLCTIPHQLFGLKELDLQMNSLTEISYLSNFLDLQFLDLGYNKQLKNIEPLKFCTQHTELRIHQTSVSDIWPLQFMKNLKTLYMNDTEVIDLHPLQHLYKLEKIYSESARIIDVSPLSKLNLTQLKCLTLNNNKINNAKILKIQLNFSKYSLSGQNVPTADELKFYNKILSIHCSHEQIRNIQIENRVSKFKESVTRQREYVNLQINEQIQLTNKKIEIWAQFIQNSNADQ</sequence>
<proteinExistence type="predicted"/>
<gene>
    <name evidence="3" type="ORF">HINF_LOCUS9799</name>
</gene>
<organism evidence="3 4">
    <name type="scientific">Hexamita inflata</name>
    <dbReference type="NCBI Taxonomy" id="28002"/>
    <lineage>
        <taxon>Eukaryota</taxon>
        <taxon>Metamonada</taxon>
        <taxon>Diplomonadida</taxon>
        <taxon>Hexamitidae</taxon>
        <taxon>Hexamitinae</taxon>
        <taxon>Hexamita</taxon>
    </lineage>
</organism>
<accession>A0ABP1H9K6</accession>
<dbReference type="InterPro" id="IPR032675">
    <property type="entry name" value="LRR_dom_sf"/>
</dbReference>
<dbReference type="InterPro" id="IPR003591">
    <property type="entry name" value="Leu-rich_rpt_typical-subtyp"/>
</dbReference>
<dbReference type="Gene3D" id="3.80.10.10">
    <property type="entry name" value="Ribonuclease Inhibitor"/>
    <property type="match status" value="2"/>
</dbReference>